<dbReference type="PRINTS" id="PR01099">
    <property type="entry name" value="HYETHTZKNASE"/>
</dbReference>
<dbReference type="Gene3D" id="3.40.1190.20">
    <property type="match status" value="1"/>
</dbReference>
<dbReference type="STRING" id="306540.SAMN05421839_12229"/>
<dbReference type="PIRSF" id="PIRSF000513">
    <property type="entry name" value="Thz_kinase"/>
    <property type="match status" value="1"/>
</dbReference>
<gene>
    <name evidence="11 12" type="primary">thiM</name>
    <name evidence="12" type="ORF">HHA03_13670</name>
    <name evidence="13" type="ORF">SAMN05421839_12229</name>
</gene>
<dbReference type="GO" id="GO:0009228">
    <property type="term" value="P:thiamine biosynthetic process"/>
    <property type="evidence" value="ECO:0007669"/>
    <property type="project" value="UniProtKB-KW"/>
</dbReference>
<proteinExistence type="inferred from homology"/>
<evidence type="ECO:0000313" key="13">
    <source>
        <dbReference type="EMBL" id="SFP46574.1"/>
    </source>
</evidence>
<dbReference type="GO" id="GO:0009229">
    <property type="term" value="P:thiamine diphosphate biosynthetic process"/>
    <property type="evidence" value="ECO:0007669"/>
    <property type="project" value="UniProtKB-UniRule"/>
</dbReference>
<evidence type="ECO:0000256" key="8">
    <source>
        <dbReference type="ARBA" id="ARBA00022840"/>
    </source>
</evidence>
<protein>
    <recommendedName>
        <fullName evidence="11">Hydroxyethylthiazole kinase</fullName>
        <ecNumber evidence="11">2.7.1.50</ecNumber>
    </recommendedName>
    <alternativeName>
        <fullName evidence="11">4-methyl-5-beta-hydroxyethylthiazole kinase</fullName>
        <shortName evidence="11">TH kinase</shortName>
        <shortName evidence="11">Thz kinase</shortName>
    </alternativeName>
</protein>
<name>A0A1I5QJS8_9BACI</name>
<keyword evidence="4 11" id="KW-0808">Transferase</keyword>
<dbReference type="NCBIfam" id="TIGR00694">
    <property type="entry name" value="thiM"/>
    <property type="match status" value="1"/>
</dbReference>
<evidence type="ECO:0000256" key="9">
    <source>
        <dbReference type="ARBA" id="ARBA00022842"/>
    </source>
</evidence>
<comment type="similarity">
    <text evidence="11">Belongs to the Thz kinase family.</text>
</comment>
<keyword evidence="15" id="KW-1185">Reference proteome</keyword>
<evidence type="ECO:0000256" key="7">
    <source>
        <dbReference type="ARBA" id="ARBA00022777"/>
    </source>
</evidence>
<dbReference type="Proteomes" id="UP000242243">
    <property type="component" value="Unassembled WGS sequence"/>
</dbReference>
<dbReference type="UniPathway" id="UPA00060">
    <property type="reaction ID" value="UER00139"/>
</dbReference>
<dbReference type="EMBL" id="FOXC01000022">
    <property type="protein sequence ID" value="SFP46574.1"/>
    <property type="molecule type" value="Genomic_DNA"/>
</dbReference>
<keyword evidence="9 11" id="KW-0460">Magnesium</keyword>
<dbReference type="SUPFAM" id="SSF53613">
    <property type="entry name" value="Ribokinase-like"/>
    <property type="match status" value="1"/>
</dbReference>
<reference evidence="12 15" key="2">
    <citation type="submission" date="2019-07" db="EMBL/GenBank/DDBJ databases">
        <title>Whole genome shotgun sequence of Halolactibacillus halophilus NBRC 100868.</title>
        <authorList>
            <person name="Hosoyama A."/>
            <person name="Uohara A."/>
            <person name="Ohji S."/>
            <person name="Ichikawa N."/>
        </authorList>
    </citation>
    <scope>NUCLEOTIDE SEQUENCE [LARGE SCALE GENOMIC DNA]</scope>
    <source>
        <strain evidence="12 15">NBRC 100868</strain>
    </source>
</reference>
<reference evidence="13 14" key="1">
    <citation type="submission" date="2016-10" db="EMBL/GenBank/DDBJ databases">
        <authorList>
            <person name="de Groot N.N."/>
        </authorList>
    </citation>
    <scope>NUCLEOTIDE SEQUENCE [LARGE SCALE GENOMIC DNA]</scope>
    <source>
        <strain evidence="13 14">DSM 17073</strain>
    </source>
</reference>
<evidence type="ECO:0000256" key="5">
    <source>
        <dbReference type="ARBA" id="ARBA00022723"/>
    </source>
</evidence>
<feature type="binding site" evidence="11">
    <location>
        <position position="160"/>
    </location>
    <ligand>
        <name>ATP</name>
        <dbReference type="ChEBI" id="CHEBI:30616"/>
    </ligand>
</feature>
<comment type="function">
    <text evidence="11">Catalyzes the phosphorylation of the hydroxyl group of 4-methyl-5-beta-hydroxyethylthiazole (THZ).</text>
</comment>
<dbReference type="Pfam" id="PF02110">
    <property type="entry name" value="HK"/>
    <property type="match status" value="1"/>
</dbReference>
<feature type="binding site" evidence="11">
    <location>
        <position position="187"/>
    </location>
    <ligand>
        <name>substrate</name>
    </ligand>
</feature>
<feature type="binding site" evidence="11">
    <location>
        <position position="115"/>
    </location>
    <ligand>
        <name>ATP</name>
        <dbReference type="ChEBI" id="CHEBI:30616"/>
    </ligand>
</feature>
<dbReference type="EC" id="2.7.1.50" evidence="11"/>
<evidence type="ECO:0000256" key="4">
    <source>
        <dbReference type="ARBA" id="ARBA00022679"/>
    </source>
</evidence>
<dbReference type="EMBL" id="BJWI01000017">
    <property type="protein sequence ID" value="GEM01835.1"/>
    <property type="molecule type" value="Genomic_DNA"/>
</dbReference>
<dbReference type="AlphaFoldDB" id="A0A1I5QJS8"/>
<evidence type="ECO:0000256" key="2">
    <source>
        <dbReference type="ARBA" id="ARBA00001946"/>
    </source>
</evidence>
<dbReference type="NCBIfam" id="NF006830">
    <property type="entry name" value="PRK09355.1"/>
    <property type="match status" value="1"/>
</dbReference>
<dbReference type="GO" id="GO:0000287">
    <property type="term" value="F:magnesium ion binding"/>
    <property type="evidence" value="ECO:0007669"/>
    <property type="project" value="UniProtKB-UniRule"/>
</dbReference>
<dbReference type="HAMAP" id="MF_00228">
    <property type="entry name" value="Thz_kinase"/>
    <property type="match status" value="1"/>
</dbReference>
<dbReference type="OrthoDB" id="9778146at2"/>
<evidence type="ECO:0000256" key="3">
    <source>
        <dbReference type="ARBA" id="ARBA00004868"/>
    </source>
</evidence>
<keyword evidence="10 11" id="KW-0784">Thiamine biosynthesis</keyword>
<evidence type="ECO:0000256" key="10">
    <source>
        <dbReference type="ARBA" id="ARBA00022977"/>
    </source>
</evidence>
<keyword evidence="8 11" id="KW-0067">ATP-binding</keyword>
<comment type="catalytic activity">
    <reaction evidence="1 11">
        <text>5-(2-hydroxyethyl)-4-methylthiazole + ATP = 4-methyl-5-(2-phosphooxyethyl)-thiazole + ADP + H(+)</text>
        <dbReference type="Rhea" id="RHEA:24212"/>
        <dbReference type="ChEBI" id="CHEBI:15378"/>
        <dbReference type="ChEBI" id="CHEBI:17957"/>
        <dbReference type="ChEBI" id="CHEBI:30616"/>
        <dbReference type="ChEBI" id="CHEBI:58296"/>
        <dbReference type="ChEBI" id="CHEBI:456216"/>
        <dbReference type="EC" id="2.7.1.50"/>
    </reaction>
</comment>
<accession>A0A1I5QJS8</accession>
<evidence type="ECO:0000313" key="14">
    <source>
        <dbReference type="Proteomes" id="UP000242243"/>
    </source>
</evidence>
<feature type="binding site" evidence="11">
    <location>
        <position position="39"/>
    </location>
    <ligand>
        <name>substrate</name>
    </ligand>
</feature>
<comment type="cofactor">
    <cofactor evidence="2 11">
        <name>Mg(2+)</name>
        <dbReference type="ChEBI" id="CHEBI:18420"/>
    </cofactor>
</comment>
<sequence>MTYAELVKDRAPLIHNITNQVVMNITANGLYAIGASPLMAHEQEEMTDIINIADALVLNIGTITEPVFQAMQVAGKKATEKKIPIVLDPVGVGASDYRMRVVLHLLETLKVSLIRGNAAEIMTLVLLKQAGKGVEGGIETDATAVARAFYRRYRIPVVVTGKEDIIYNGNILSKLKNGSPALKQVTGTGCLLTSVIAAFLAVADDGHYIEAATEAVSFYTVASEMAAEKSKLPGSFQVQFIDQLAALTVSEWEKRAMIEVMR</sequence>
<dbReference type="CDD" id="cd01170">
    <property type="entry name" value="THZ_kinase"/>
    <property type="match status" value="1"/>
</dbReference>
<keyword evidence="5 11" id="KW-0479">Metal-binding</keyword>
<dbReference type="GO" id="GO:0004417">
    <property type="term" value="F:hydroxyethylthiazole kinase activity"/>
    <property type="evidence" value="ECO:0007669"/>
    <property type="project" value="UniProtKB-UniRule"/>
</dbReference>
<dbReference type="InterPro" id="IPR029056">
    <property type="entry name" value="Ribokinase-like"/>
</dbReference>
<evidence type="ECO:0000256" key="11">
    <source>
        <dbReference type="HAMAP-Rule" id="MF_00228"/>
    </source>
</evidence>
<keyword evidence="6 11" id="KW-0547">Nucleotide-binding</keyword>
<evidence type="ECO:0000256" key="6">
    <source>
        <dbReference type="ARBA" id="ARBA00022741"/>
    </source>
</evidence>
<evidence type="ECO:0000313" key="12">
    <source>
        <dbReference type="EMBL" id="GEM01835.1"/>
    </source>
</evidence>
<evidence type="ECO:0000256" key="1">
    <source>
        <dbReference type="ARBA" id="ARBA00001771"/>
    </source>
</evidence>
<comment type="pathway">
    <text evidence="3 11">Cofactor biosynthesis; thiamine diphosphate biosynthesis; 4-methyl-5-(2-phosphoethyl)-thiazole from 5-(2-hydroxyethyl)-4-methylthiazole: step 1/1.</text>
</comment>
<dbReference type="RefSeq" id="WP_089832398.1">
    <property type="nucleotide sequence ID" value="NZ_BJWI01000017.1"/>
</dbReference>
<dbReference type="Proteomes" id="UP000321547">
    <property type="component" value="Unassembled WGS sequence"/>
</dbReference>
<dbReference type="InterPro" id="IPR000417">
    <property type="entry name" value="Hyethyz_kinase"/>
</dbReference>
<organism evidence="13 14">
    <name type="scientific">Halolactibacillus halophilus</name>
    <dbReference type="NCBI Taxonomy" id="306540"/>
    <lineage>
        <taxon>Bacteria</taxon>
        <taxon>Bacillati</taxon>
        <taxon>Bacillota</taxon>
        <taxon>Bacilli</taxon>
        <taxon>Bacillales</taxon>
        <taxon>Bacillaceae</taxon>
        <taxon>Halolactibacillus</taxon>
    </lineage>
</organism>
<evidence type="ECO:0000313" key="15">
    <source>
        <dbReference type="Proteomes" id="UP000321547"/>
    </source>
</evidence>
<dbReference type="GO" id="GO:0005524">
    <property type="term" value="F:ATP binding"/>
    <property type="evidence" value="ECO:0007669"/>
    <property type="project" value="UniProtKB-UniRule"/>
</dbReference>
<keyword evidence="7 11" id="KW-0418">Kinase</keyword>